<dbReference type="CDD" id="cd09609">
    <property type="entry name" value="M3B_PepF"/>
    <property type="match status" value="1"/>
</dbReference>
<dbReference type="Pfam" id="PF08439">
    <property type="entry name" value="Peptidase_M3_N"/>
    <property type="match status" value="1"/>
</dbReference>
<name>A0A5P6VNS3_PSEXY</name>
<evidence type="ECO:0000313" key="10">
    <source>
        <dbReference type="Proteomes" id="UP000327030"/>
    </source>
</evidence>
<dbReference type="InterPro" id="IPR045090">
    <property type="entry name" value="Pept_M3A_M3B"/>
</dbReference>
<sequence length="602" mass="68841">MAETLKKRSEIPVELTWDTSRLFKSSKELMAALEDFKNLTAEIEKDYKGKLTTPEAINGCLDKYNEWNIEADHLINYVELNVSVDYTNGEAQKEQAIVMSEFSKALSTVSFIDSELAVAPKDVIEEAIKTATEGKHYLEDVERQRPHRLTPETEAALAALTETIRAPYTIYETSKLADIQFPDFEVNGEKHPLGYSLFEDNYEYERNTDIRRAAFDAFSKKIREYLYTTATVYGSHVRTEKTISELRKYDSVIDSLLFEQKVTREMYDRQIDLIMEKLAPHMRKYARLLKEAHGLDKMTYADLKITMDPDYDPHVTIEESKKYIIDGLSIMGDEYKEMLETAYRERWVDFAQNIGKSTGGFCASPYQKGSYILLSWNDRMSDVFTLAHELGHAGHFAACGKAQSALDVEVSNYVVEAPSTINELLMAEYLKEKSGDDKRFRRWVLASQISNTYYHNFVTHLLEAAYQREVYKLVDKGEAVPAETLNEIYKNVLKKFWGDEVELTEGCELTWMRQPHYYMGLYSYSYSASLTIATQVMKRIRKEGQPAVDDWKKTLAAGGTVAPVDFAKMAGVDVTTDAALLDTIDYIGGIIDEIEELNKELA</sequence>
<dbReference type="GO" id="GO:0004222">
    <property type="term" value="F:metalloendopeptidase activity"/>
    <property type="evidence" value="ECO:0007669"/>
    <property type="project" value="UniProtKB-UniRule"/>
</dbReference>
<feature type="domain" description="Oligopeptidase F N-terminal" evidence="8">
    <location>
        <begin position="115"/>
        <end position="181"/>
    </location>
</feature>
<dbReference type="GO" id="GO:0006518">
    <property type="term" value="P:peptide metabolic process"/>
    <property type="evidence" value="ECO:0007669"/>
    <property type="project" value="TreeGrafter"/>
</dbReference>
<evidence type="ECO:0000259" key="7">
    <source>
        <dbReference type="Pfam" id="PF01432"/>
    </source>
</evidence>
<dbReference type="Gene3D" id="1.10.1370.20">
    <property type="entry name" value="Oligoendopeptidase f, C-terminal domain"/>
    <property type="match status" value="1"/>
</dbReference>
<proteinExistence type="inferred from homology"/>
<evidence type="ECO:0000256" key="1">
    <source>
        <dbReference type="ARBA" id="ARBA00022670"/>
    </source>
</evidence>
<keyword evidence="3 6" id="KW-0378">Hydrolase</keyword>
<dbReference type="InterPro" id="IPR034009">
    <property type="entry name" value="M3B_PepF_4"/>
</dbReference>
<dbReference type="InterPro" id="IPR013647">
    <property type="entry name" value="OligopepF_N_dom"/>
</dbReference>
<dbReference type="InterPro" id="IPR001567">
    <property type="entry name" value="Pept_M3A_M3B_dom"/>
</dbReference>
<evidence type="ECO:0000256" key="5">
    <source>
        <dbReference type="ARBA" id="ARBA00023049"/>
    </source>
</evidence>
<dbReference type="OrthoDB" id="9766487at2"/>
<comment type="cofactor">
    <cofactor evidence="6">
        <name>Zn(2+)</name>
        <dbReference type="ChEBI" id="CHEBI:29105"/>
    </cofactor>
    <text evidence="6">Binds 1 zinc ion.</text>
</comment>
<dbReference type="EMBL" id="CP043028">
    <property type="protein sequence ID" value="QFJ54062.1"/>
    <property type="molecule type" value="Genomic_DNA"/>
</dbReference>
<evidence type="ECO:0000256" key="3">
    <source>
        <dbReference type="ARBA" id="ARBA00022801"/>
    </source>
</evidence>
<dbReference type="KEGG" id="pxv:FXF36_03845"/>
<dbReference type="GO" id="GO:0046872">
    <property type="term" value="F:metal ion binding"/>
    <property type="evidence" value="ECO:0007669"/>
    <property type="project" value="UniProtKB-UniRule"/>
</dbReference>
<dbReference type="InterPro" id="IPR004438">
    <property type="entry name" value="Peptidase_M3B"/>
</dbReference>
<dbReference type="Gene3D" id="1.20.140.70">
    <property type="entry name" value="Oligopeptidase f, N-terminal domain"/>
    <property type="match status" value="1"/>
</dbReference>
<dbReference type="RefSeq" id="WP_151622558.1">
    <property type="nucleotide sequence ID" value="NZ_CP043028.1"/>
</dbReference>
<dbReference type="AlphaFoldDB" id="A0A5P6VNS3"/>
<evidence type="ECO:0000256" key="6">
    <source>
        <dbReference type="RuleBase" id="RU368091"/>
    </source>
</evidence>
<dbReference type="InterPro" id="IPR042088">
    <property type="entry name" value="OligoPept_F_C"/>
</dbReference>
<evidence type="ECO:0000256" key="2">
    <source>
        <dbReference type="ARBA" id="ARBA00022723"/>
    </source>
</evidence>
<dbReference type="PANTHER" id="PTHR11804:SF45">
    <property type="entry name" value="SIMILAR TO OLIGOENDOPEPTIDASE"/>
    <property type="match status" value="1"/>
</dbReference>
<evidence type="ECO:0000259" key="8">
    <source>
        <dbReference type="Pfam" id="PF08439"/>
    </source>
</evidence>
<protein>
    <recommendedName>
        <fullName evidence="6">Oligopeptidase F</fullName>
        <ecNumber evidence="6">3.4.24.-</ecNumber>
    </recommendedName>
</protein>
<evidence type="ECO:0000313" key="9">
    <source>
        <dbReference type="EMBL" id="QFJ54062.1"/>
    </source>
</evidence>
<accession>A0A5P6VNS3</accession>
<keyword evidence="4 6" id="KW-0862">Zinc</keyword>
<dbReference type="SUPFAM" id="SSF55486">
    <property type="entry name" value="Metalloproteases ('zincins'), catalytic domain"/>
    <property type="match status" value="1"/>
</dbReference>
<dbReference type="GO" id="GO:0006508">
    <property type="term" value="P:proteolysis"/>
    <property type="evidence" value="ECO:0007669"/>
    <property type="project" value="UniProtKB-KW"/>
</dbReference>
<dbReference type="Proteomes" id="UP000327030">
    <property type="component" value="Chromosome 1"/>
</dbReference>
<dbReference type="Pfam" id="PF01432">
    <property type="entry name" value="Peptidase_M3"/>
    <property type="match status" value="1"/>
</dbReference>
<keyword evidence="1 6" id="KW-0645">Protease</keyword>
<keyword evidence="2 6" id="KW-0479">Metal-binding</keyword>
<comment type="function">
    <text evidence="6">Has oligopeptidase activity and degrades a variety of small bioactive peptides.</text>
</comment>
<reference evidence="10" key="1">
    <citation type="submission" date="2019-08" db="EMBL/GenBank/DDBJ databases">
        <title>Complete Genome Sequence of the Polysaccharide-Degrading Rumen Bacterium Pseudobutyrivibrio xylanivorans MA3014.</title>
        <authorList>
            <person name="Palevich N."/>
            <person name="Maclean P.H."/>
            <person name="Kelly W.J."/>
            <person name="Leahy S.C."/>
            <person name="Rakonjac J."/>
            <person name="Attwood G.T."/>
        </authorList>
    </citation>
    <scope>NUCLEOTIDE SEQUENCE [LARGE SCALE GENOMIC DNA]</scope>
    <source>
        <strain evidence="10">MA3014</strain>
    </source>
</reference>
<comment type="similarity">
    <text evidence="6">Belongs to the peptidase M3B family.</text>
</comment>
<evidence type="ECO:0000256" key="4">
    <source>
        <dbReference type="ARBA" id="ARBA00022833"/>
    </source>
</evidence>
<feature type="domain" description="Peptidase M3A/M3B catalytic" evidence="7">
    <location>
        <begin position="203"/>
        <end position="584"/>
    </location>
</feature>
<organism evidence="9 10">
    <name type="scientific">Pseudobutyrivibrio xylanivorans</name>
    <dbReference type="NCBI Taxonomy" id="185007"/>
    <lineage>
        <taxon>Bacteria</taxon>
        <taxon>Bacillati</taxon>
        <taxon>Bacillota</taxon>
        <taxon>Clostridia</taxon>
        <taxon>Lachnospirales</taxon>
        <taxon>Lachnospiraceae</taxon>
        <taxon>Pseudobutyrivibrio</taxon>
    </lineage>
</organism>
<dbReference type="PANTHER" id="PTHR11804">
    <property type="entry name" value="PROTEASE M3 THIMET OLIGOPEPTIDASE-RELATED"/>
    <property type="match status" value="1"/>
</dbReference>
<gene>
    <name evidence="9" type="primary">pepF</name>
    <name evidence="9" type="ORF">FXF36_03845</name>
</gene>
<dbReference type="NCBIfam" id="TIGR00181">
    <property type="entry name" value="pepF"/>
    <property type="match status" value="1"/>
</dbReference>
<keyword evidence="5 6" id="KW-0482">Metalloprotease</keyword>
<dbReference type="EC" id="3.4.24.-" evidence="6"/>